<feature type="region of interest" description="Disordered" evidence="5">
    <location>
        <begin position="798"/>
        <end position="853"/>
    </location>
</feature>
<organism evidence="7 8">
    <name type="scientific">Mikania micrantha</name>
    <name type="common">bitter vine</name>
    <dbReference type="NCBI Taxonomy" id="192012"/>
    <lineage>
        <taxon>Eukaryota</taxon>
        <taxon>Viridiplantae</taxon>
        <taxon>Streptophyta</taxon>
        <taxon>Embryophyta</taxon>
        <taxon>Tracheophyta</taxon>
        <taxon>Spermatophyta</taxon>
        <taxon>Magnoliopsida</taxon>
        <taxon>eudicotyledons</taxon>
        <taxon>Gunneridae</taxon>
        <taxon>Pentapetalae</taxon>
        <taxon>asterids</taxon>
        <taxon>campanulids</taxon>
        <taxon>Asterales</taxon>
        <taxon>Asteraceae</taxon>
        <taxon>Asteroideae</taxon>
        <taxon>Heliantheae alliance</taxon>
        <taxon>Eupatorieae</taxon>
        <taxon>Mikania</taxon>
    </lineage>
</organism>
<dbReference type="InterPro" id="IPR019557">
    <property type="entry name" value="AminoTfrase-like_pln_mobile"/>
</dbReference>
<feature type="domain" description="GRF-type" evidence="6">
    <location>
        <begin position="162"/>
        <end position="203"/>
    </location>
</feature>
<evidence type="ECO:0000256" key="5">
    <source>
        <dbReference type="SAM" id="MobiDB-lite"/>
    </source>
</evidence>
<keyword evidence="2 4" id="KW-0863">Zinc-finger</keyword>
<dbReference type="GO" id="GO:0010073">
    <property type="term" value="P:meristem maintenance"/>
    <property type="evidence" value="ECO:0007669"/>
    <property type="project" value="InterPro"/>
</dbReference>
<keyword evidence="1" id="KW-0479">Metal-binding</keyword>
<evidence type="ECO:0000313" key="8">
    <source>
        <dbReference type="Proteomes" id="UP000326396"/>
    </source>
</evidence>
<keyword evidence="3" id="KW-0862">Zinc</keyword>
<dbReference type="EMBL" id="SZYD01000005">
    <property type="protein sequence ID" value="KAD6119520.1"/>
    <property type="molecule type" value="Genomic_DNA"/>
</dbReference>
<dbReference type="PANTHER" id="PTHR46033">
    <property type="entry name" value="PROTEIN MAIN-LIKE 2"/>
    <property type="match status" value="1"/>
</dbReference>
<evidence type="ECO:0000259" key="6">
    <source>
        <dbReference type="PROSITE" id="PS51999"/>
    </source>
</evidence>
<comment type="caution">
    <text evidence="7">The sequence shown here is derived from an EMBL/GenBank/DDBJ whole genome shotgun (WGS) entry which is preliminary data.</text>
</comment>
<evidence type="ECO:0000256" key="4">
    <source>
        <dbReference type="PROSITE-ProRule" id="PRU01343"/>
    </source>
</evidence>
<dbReference type="GO" id="GO:0008270">
    <property type="term" value="F:zinc ion binding"/>
    <property type="evidence" value="ECO:0007669"/>
    <property type="project" value="UniProtKB-KW"/>
</dbReference>
<dbReference type="PANTHER" id="PTHR46033:SF8">
    <property type="entry name" value="PROTEIN MAINTENANCE OF MERISTEMS-LIKE"/>
    <property type="match status" value="1"/>
</dbReference>
<dbReference type="Pfam" id="PF10536">
    <property type="entry name" value="PMD"/>
    <property type="match status" value="1"/>
</dbReference>
<feature type="compositionally biased region" description="Basic and acidic residues" evidence="5">
    <location>
        <begin position="844"/>
        <end position="853"/>
    </location>
</feature>
<sequence length="994" mass="114298">MYDYRTKYGFEYANGMNELYPPFWEVQYIYIPIYVQAIEDWLLVQINLCTMELTQYWCNQKYSKHYGRLIHNGVLQKFDMFFDKLLDAVSYWRRVIHGPYKPQEKGYLKTGLINDDYLPKIGGALGKDSGVFLCMLMYKLVHKKAFTMEGGIEEHCVRMAMCYCGRLAIVRTSWTDQNPGRRFYSCPNEGSRCQGFLGWLDPPMCPRATVIIPGLLRSKNKLEDEVKELKASIGKKNFIIFLIGHLHASHNPKRVPKPLNHRYHSSVRLQIRLPKGIPVESLEAVPHVKGWVTRLMRFRWKEITRKRRPEQLFPWTIMPPQFYKLLCETPNHGALPFSIGMKEEYPALWDVDTVLHNEPLVPHSPTFGSKQTKILSEYSASFYLACQCELKIVGARVVIILHAHNCNMYSGPPMLVELFDAALQRFLYNIAKTALPQLRTGIYIDQGLGAKKLGGEPLLGVAVLEEFLTPCRLHGIHMQRGPQPPFEIAVSLSILNNLENLTACGQLSWGSAVLAVLYRNLCKATSSNANNIGGPMYILQLWAWCRITTIAPRILHPFDNTRPYGAMWREKLTYKDVISHSLRACRSQLHCLQEGEFKWRPYEEVISLLPEICTSGIRSWQSECYVIYWDVVEFYTPQRVMRQFGMVQHIPSPFPLSINDHMKLHTLTRSGKPERNWMNTHLEYVTVWNQRWQNVIQGVRCATPTVEPNYMQWFWSRTVLYITNPKSQEVMQPVFQDHGSRSQFLMDGISQTYQQVGGYMQTDSTSNFHNFGLLQNTANQVMEMVNEGSRLRYPTHLQTEPVNLGGDDTVPRSLRRRERRRGNLRSGAGTSGVQHEGGTSGVQHEPRTSHVEHENYEAGTSHVQHENYEVQASEFSSAPSPSFFAGLQSNIMFQDNNKQDVYTPHASMLPLFNQSQSEDFNYYAPQFSPIQTHGFSGISPIPSLDLNLHMSVGELDDDTLLAHTTLNTEDDDRNQIASRRRNPQRHRRRPGCGT</sequence>
<feature type="compositionally biased region" description="Basic residues" evidence="5">
    <location>
        <begin position="813"/>
        <end position="823"/>
    </location>
</feature>
<dbReference type="InterPro" id="IPR044824">
    <property type="entry name" value="MAIN-like"/>
</dbReference>
<evidence type="ECO:0000313" key="7">
    <source>
        <dbReference type="EMBL" id="KAD6119520.1"/>
    </source>
</evidence>
<dbReference type="Pfam" id="PF06839">
    <property type="entry name" value="Zn_ribbon_GRF"/>
    <property type="match status" value="1"/>
</dbReference>
<dbReference type="PROSITE" id="PS51999">
    <property type="entry name" value="ZF_GRF"/>
    <property type="match status" value="1"/>
</dbReference>
<gene>
    <name evidence="7" type="ORF">E3N88_10791</name>
</gene>
<dbReference type="InterPro" id="IPR010666">
    <property type="entry name" value="Znf_GRF"/>
</dbReference>
<name>A0A5N6PBL3_9ASTR</name>
<dbReference type="AlphaFoldDB" id="A0A5N6PBL3"/>
<evidence type="ECO:0000256" key="2">
    <source>
        <dbReference type="ARBA" id="ARBA00022771"/>
    </source>
</evidence>
<proteinExistence type="predicted"/>
<protein>
    <recommendedName>
        <fullName evidence="6">GRF-type domain-containing protein</fullName>
    </recommendedName>
</protein>
<keyword evidence="8" id="KW-1185">Reference proteome</keyword>
<evidence type="ECO:0000256" key="3">
    <source>
        <dbReference type="ARBA" id="ARBA00022833"/>
    </source>
</evidence>
<evidence type="ECO:0000256" key="1">
    <source>
        <dbReference type="ARBA" id="ARBA00022723"/>
    </source>
</evidence>
<reference evidence="7 8" key="1">
    <citation type="submission" date="2019-05" db="EMBL/GenBank/DDBJ databases">
        <title>Mikania micrantha, genome provides insights into the molecular mechanism of rapid growth.</title>
        <authorList>
            <person name="Liu B."/>
        </authorList>
    </citation>
    <scope>NUCLEOTIDE SEQUENCE [LARGE SCALE GENOMIC DNA]</scope>
    <source>
        <strain evidence="7">NLD-2019</strain>
        <tissue evidence="7">Leaf</tissue>
    </source>
</reference>
<accession>A0A5N6PBL3</accession>
<dbReference type="Proteomes" id="UP000326396">
    <property type="component" value="Linkage Group LG13"/>
</dbReference>